<comment type="catalytic activity">
    <reaction evidence="1">
        <text>a 2'-deoxyribonucleoside 5'-phosphate + H2O = a 2'-deoxyribonucleoside + phosphate</text>
        <dbReference type="Rhea" id="RHEA:36167"/>
        <dbReference type="ChEBI" id="CHEBI:15377"/>
        <dbReference type="ChEBI" id="CHEBI:18274"/>
        <dbReference type="ChEBI" id="CHEBI:43474"/>
        <dbReference type="ChEBI" id="CHEBI:65317"/>
        <dbReference type="EC" id="3.1.3.89"/>
    </reaction>
</comment>
<comment type="cofactor">
    <cofactor evidence="2">
        <name>Mn(2+)</name>
        <dbReference type="ChEBI" id="CHEBI:29035"/>
    </cofactor>
</comment>
<keyword evidence="6" id="KW-0479">Metal-binding</keyword>
<dbReference type="PANTHER" id="PTHR11845">
    <property type="entry name" value="5'-DEOXYNUCLEOTIDASE HDDC2"/>
    <property type="match status" value="1"/>
</dbReference>
<dbReference type="Proteomes" id="UP000824264">
    <property type="component" value="Unassembled WGS sequence"/>
</dbReference>
<dbReference type="PANTHER" id="PTHR11845:SF13">
    <property type="entry name" value="5'-DEOXYNUCLEOTIDASE HDDC2"/>
    <property type="match status" value="1"/>
</dbReference>
<dbReference type="InterPro" id="IPR039356">
    <property type="entry name" value="YfbR/HDDC2"/>
</dbReference>
<dbReference type="Gene3D" id="1.10.3210.10">
    <property type="entry name" value="Hypothetical protein af1432"/>
    <property type="match status" value="1"/>
</dbReference>
<protein>
    <recommendedName>
        <fullName evidence="5">5'-deoxynucleotidase</fullName>
        <ecNumber evidence="5">3.1.3.89</ecNumber>
    </recommendedName>
</protein>
<dbReference type="InterPro" id="IPR006674">
    <property type="entry name" value="HD_domain"/>
</dbReference>
<dbReference type="GO" id="GO:0002953">
    <property type="term" value="F:5'-deoxynucleotidase activity"/>
    <property type="evidence" value="ECO:0007669"/>
    <property type="project" value="UniProtKB-EC"/>
</dbReference>
<evidence type="ECO:0000256" key="5">
    <source>
        <dbReference type="ARBA" id="ARBA00012964"/>
    </source>
</evidence>
<evidence type="ECO:0000259" key="8">
    <source>
        <dbReference type="SMART" id="SM00471"/>
    </source>
</evidence>
<dbReference type="AlphaFoldDB" id="A0A9D1U8H0"/>
<comment type="cofactor">
    <cofactor evidence="3">
        <name>Co(2+)</name>
        <dbReference type="ChEBI" id="CHEBI:48828"/>
    </cofactor>
</comment>
<dbReference type="SMART" id="SM00471">
    <property type="entry name" value="HDc"/>
    <property type="match status" value="1"/>
</dbReference>
<keyword evidence="7" id="KW-0378">Hydrolase</keyword>
<evidence type="ECO:0000256" key="6">
    <source>
        <dbReference type="ARBA" id="ARBA00022723"/>
    </source>
</evidence>
<proteinExistence type="predicted"/>
<comment type="subunit">
    <text evidence="4">Homodimer.</text>
</comment>
<dbReference type="InterPro" id="IPR003607">
    <property type="entry name" value="HD/PDEase_dom"/>
</dbReference>
<sequence length="200" mass="22926">MSAKHIQERDAMQRLTDFLNEVGMLRHTPRSGYAFLGSGRETVAEHSHRTAVIGYVLAKKTGADAARTVMLCLFHDVPEARTGDFNYVNRLYDTSREREALEDAVTGTGLEEDVLSIWDEHAARETPESLLAHDADQLDLILNLKRESDLGNRYADVWLKSALERLRTDIAKELAQTIVRTDHTDWWYLGPEQKWWEKKS</sequence>
<comment type="caution">
    <text evidence="9">The sequence shown here is derived from an EMBL/GenBank/DDBJ whole genome shotgun (WGS) entry which is preliminary data.</text>
</comment>
<dbReference type="Pfam" id="PF13023">
    <property type="entry name" value="HD_3"/>
    <property type="match status" value="1"/>
</dbReference>
<name>A0A9D1U8H0_9BACT</name>
<dbReference type="EC" id="3.1.3.89" evidence="5"/>
<dbReference type="SUPFAM" id="SSF109604">
    <property type="entry name" value="HD-domain/PDEase-like"/>
    <property type="match status" value="1"/>
</dbReference>
<dbReference type="GO" id="GO:0046872">
    <property type="term" value="F:metal ion binding"/>
    <property type="evidence" value="ECO:0007669"/>
    <property type="project" value="UniProtKB-KW"/>
</dbReference>
<accession>A0A9D1U8H0</accession>
<evidence type="ECO:0000256" key="4">
    <source>
        <dbReference type="ARBA" id="ARBA00011738"/>
    </source>
</evidence>
<feature type="domain" description="HD/PDEase" evidence="8">
    <location>
        <begin position="39"/>
        <end position="150"/>
    </location>
</feature>
<evidence type="ECO:0000256" key="7">
    <source>
        <dbReference type="ARBA" id="ARBA00022801"/>
    </source>
</evidence>
<evidence type="ECO:0000256" key="3">
    <source>
        <dbReference type="ARBA" id="ARBA00001941"/>
    </source>
</evidence>
<reference evidence="9" key="2">
    <citation type="submission" date="2021-04" db="EMBL/GenBank/DDBJ databases">
        <authorList>
            <person name="Gilroy R."/>
        </authorList>
    </citation>
    <scope>NUCLEOTIDE SEQUENCE</scope>
    <source>
        <strain evidence="9">ChiSxjej5B17-1746</strain>
    </source>
</reference>
<evidence type="ECO:0000313" key="10">
    <source>
        <dbReference type="Proteomes" id="UP000824264"/>
    </source>
</evidence>
<dbReference type="EMBL" id="DXGI01000199">
    <property type="protein sequence ID" value="HIW78599.1"/>
    <property type="molecule type" value="Genomic_DNA"/>
</dbReference>
<dbReference type="GO" id="GO:0005737">
    <property type="term" value="C:cytoplasm"/>
    <property type="evidence" value="ECO:0007669"/>
    <property type="project" value="TreeGrafter"/>
</dbReference>
<evidence type="ECO:0000313" key="9">
    <source>
        <dbReference type="EMBL" id="HIW78599.1"/>
    </source>
</evidence>
<gene>
    <name evidence="9" type="ORF">H9874_05560</name>
</gene>
<organism evidence="9 10">
    <name type="scientific">Candidatus Bilophila faecipullorum</name>
    <dbReference type="NCBI Taxonomy" id="2838482"/>
    <lineage>
        <taxon>Bacteria</taxon>
        <taxon>Pseudomonadati</taxon>
        <taxon>Thermodesulfobacteriota</taxon>
        <taxon>Desulfovibrionia</taxon>
        <taxon>Desulfovibrionales</taxon>
        <taxon>Desulfovibrionaceae</taxon>
        <taxon>Bilophila</taxon>
    </lineage>
</organism>
<evidence type="ECO:0000256" key="1">
    <source>
        <dbReference type="ARBA" id="ARBA00001638"/>
    </source>
</evidence>
<evidence type="ECO:0000256" key="2">
    <source>
        <dbReference type="ARBA" id="ARBA00001936"/>
    </source>
</evidence>
<reference evidence="9" key="1">
    <citation type="journal article" date="2021" name="PeerJ">
        <title>Extensive microbial diversity within the chicken gut microbiome revealed by metagenomics and culture.</title>
        <authorList>
            <person name="Gilroy R."/>
            <person name="Ravi A."/>
            <person name="Getino M."/>
            <person name="Pursley I."/>
            <person name="Horton D.L."/>
            <person name="Alikhan N.F."/>
            <person name="Baker D."/>
            <person name="Gharbi K."/>
            <person name="Hall N."/>
            <person name="Watson M."/>
            <person name="Adriaenssens E.M."/>
            <person name="Foster-Nyarko E."/>
            <person name="Jarju S."/>
            <person name="Secka A."/>
            <person name="Antonio M."/>
            <person name="Oren A."/>
            <person name="Chaudhuri R.R."/>
            <person name="La Ragione R."/>
            <person name="Hildebrand F."/>
            <person name="Pallen M.J."/>
        </authorList>
    </citation>
    <scope>NUCLEOTIDE SEQUENCE</scope>
    <source>
        <strain evidence="9">ChiSxjej5B17-1746</strain>
    </source>
</reference>